<dbReference type="RefSeq" id="WP_014904615.1">
    <property type="nucleotide sequence ID" value="NC_018515.1"/>
</dbReference>
<accession>J7J420</accession>
<dbReference type="STRING" id="768704.Desmer_3870"/>
<dbReference type="EMBL" id="CP003629">
    <property type="protein sequence ID" value="AFQ45706.1"/>
    <property type="molecule type" value="Genomic_DNA"/>
</dbReference>
<dbReference type="Proteomes" id="UP000005262">
    <property type="component" value="Chromosome"/>
</dbReference>
<sequence length="229" mass="25399">MPWIEIALSPHSEWNEDGLKDWALALGAFLNERGTEPDPQIRMLPGYNVVRLGVTGIEDLTISSTERLVIIRGLSLNGNVESDFARFVVRFALQMGALGICVANSDLSEKSYWRKLGGVIRPDPVPLVGSICREKVGVKQLYKFGLLVTYEDEPILCLEPIACNAHSPGIVSLAQRRLEKMYGGSPIGFASRMAAHCPWIISKVQWTDLLSFSRLQAFEILEGTVNKNQ</sequence>
<reference evidence="1 2" key="1">
    <citation type="journal article" date="2012" name="J. Bacteriol.">
        <title>Complete genome sequences of Desulfosporosinus orientis DSM765T, Desulfosporosinus youngiae DSM17734T, Desulfosporosinus meridiei DSM13257T, and Desulfosporosinus acidiphilus DSM22704T.</title>
        <authorList>
            <person name="Pester M."/>
            <person name="Brambilla E."/>
            <person name="Alazard D."/>
            <person name="Rattei T."/>
            <person name="Weinmaier T."/>
            <person name="Han J."/>
            <person name="Lucas S."/>
            <person name="Lapidus A."/>
            <person name="Cheng J.F."/>
            <person name="Goodwin L."/>
            <person name="Pitluck S."/>
            <person name="Peters L."/>
            <person name="Ovchinnikova G."/>
            <person name="Teshima H."/>
            <person name="Detter J.C."/>
            <person name="Han C.S."/>
            <person name="Tapia R."/>
            <person name="Land M.L."/>
            <person name="Hauser L."/>
            <person name="Kyrpides N.C."/>
            <person name="Ivanova N.N."/>
            <person name="Pagani I."/>
            <person name="Huntmann M."/>
            <person name="Wei C.L."/>
            <person name="Davenport K.W."/>
            <person name="Daligault H."/>
            <person name="Chain P.S."/>
            <person name="Chen A."/>
            <person name="Mavromatis K."/>
            <person name="Markowitz V."/>
            <person name="Szeto E."/>
            <person name="Mikhailova N."/>
            <person name="Pati A."/>
            <person name="Wagner M."/>
            <person name="Woyke T."/>
            <person name="Ollivier B."/>
            <person name="Klenk H.P."/>
            <person name="Spring S."/>
            <person name="Loy A."/>
        </authorList>
    </citation>
    <scope>NUCLEOTIDE SEQUENCE [LARGE SCALE GENOMIC DNA]</scope>
    <source>
        <strain evidence="2">ATCC BAA-275 / DSM 13257 / NCIMB 13706 / S10</strain>
    </source>
</reference>
<dbReference type="KEGG" id="dmi:Desmer_3870"/>
<name>J7J420_DESMD</name>
<dbReference type="HOGENOM" id="CLU_1150400_0_0_9"/>
<evidence type="ECO:0000313" key="1">
    <source>
        <dbReference type="EMBL" id="AFQ45706.1"/>
    </source>
</evidence>
<reference evidence="2" key="2">
    <citation type="submission" date="2012-08" db="EMBL/GenBank/DDBJ databases">
        <title>Finished genome of Desulfosporosinus meridiei DSM 13257.</title>
        <authorList>
            <person name="Huntemann M."/>
            <person name="Wei C.-L."/>
            <person name="Han J."/>
            <person name="Detter J.C."/>
            <person name="Han C."/>
            <person name="Davenport K."/>
            <person name="Daligault H."/>
            <person name="Erkkila T."/>
            <person name="Gu W."/>
            <person name="Munk A.C.C."/>
            <person name="Teshima H."/>
            <person name="Xu Y."/>
            <person name="Chain P."/>
            <person name="Tapia R."/>
            <person name="Chen A."/>
            <person name="Krypides N."/>
            <person name="Mavromatis K."/>
            <person name="Markowitz V."/>
            <person name="Szeto E."/>
            <person name="Ivanova N."/>
            <person name="Mikhailova N."/>
            <person name="Ovchinnikova G."/>
            <person name="Pagani I."/>
            <person name="Pati A."/>
            <person name="Goodwin L."/>
            <person name="Peters L."/>
            <person name="Pitluck S."/>
            <person name="Woyke T."/>
            <person name="Pester M."/>
            <person name="Spring S."/>
            <person name="Ollivier B."/>
            <person name="Rattei T."/>
            <person name="Klenk H.-P."/>
            <person name="Wagner M."/>
            <person name="Loy A."/>
        </authorList>
    </citation>
    <scope>NUCLEOTIDE SEQUENCE [LARGE SCALE GENOMIC DNA]</scope>
    <source>
        <strain evidence="2">ATCC BAA-275 / DSM 13257 / NCIMB 13706 / S10</strain>
    </source>
</reference>
<keyword evidence="2" id="KW-1185">Reference proteome</keyword>
<gene>
    <name evidence="1" type="ordered locus">Desmer_3870</name>
</gene>
<proteinExistence type="predicted"/>
<organism evidence="1 2">
    <name type="scientific">Desulfosporosinus meridiei (strain ATCC BAA-275 / DSM 13257 / KCTC 12902 / NCIMB 13706 / S10)</name>
    <dbReference type="NCBI Taxonomy" id="768704"/>
    <lineage>
        <taxon>Bacteria</taxon>
        <taxon>Bacillati</taxon>
        <taxon>Bacillota</taxon>
        <taxon>Clostridia</taxon>
        <taxon>Eubacteriales</taxon>
        <taxon>Desulfitobacteriaceae</taxon>
        <taxon>Desulfosporosinus</taxon>
    </lineage>
</organism>
<dbReference type="eggNOG" id="ENOG5033TSG">
    <property type="taxonomic scope" value="Bacteria"/>
</dbReference>
<evidence type="ECO:0000313" key="2">
    <source>
        <dbReference type="Proteomes" id="UP000005262"/>
    </source>
</evidence>
<dbReference type="OrthoDB" id="1795687at2"/>
<protein>
    <submittedName>
        <fullName evidence="1">Uncharacterized protein</fullName>
    </submittedName>
</protein>
<dbReference type="AlphaFoldDB" id="J7J420"/>